<keyword evidence="3 5" id="KW-0378">Hydrolase</keyword>
<dbReference type="EMBL" id="JACHXO010000003">
    <property type="protein sequence ID" value="MBB3194600.1"/>
    <property type="molecule type" value="Genomic_DNA"/>
</dbReference>
<evidence type="ECO:0000313" key="7">
    <source>
        <dbReference type="EMBL" id="MBB3194600.1"/>
    </source>
</evidence>
<comment type="caution">
    <text evidence="7">The sequence shown here is derived from an EMBL/GenBank/DDBJ whole genome shotgun (WGS) entry which is preliminary data.</text>
</comment>
<keyword evidence="8" id="KW-1185">Reference proteome</keyword>
<evidence type="ECO:0000256" key="1">
    <source>
        <dbReference type="ARBA" id="ARBA00010716"/>
    </source>
</evidence>
<dbReference type="InterPro" id="IPR006680">
    <property type="entry name" value="Amidohydro-rel"/>
</dbReference>
<keyword evidence="4 5" id="KW-0119">Carbohydrate metabolism</keyword>
<dbReference type="Pfam" id="PF01979">
    <property type="entry name" value="Amidohydro_1"/>
    <property type="match status" value="1"/>
</dbReference>
<name>A0ABR6GR60_9BURK</name>
<dbReference type="Proteomes" id="UP000574369">
    <property type="component" value="Unassembled WGS sequence"/>
</dbReference>
<dbReference type="SUPFAM" id="SSF51556">
    <property type="entry name" value="Metallo-dependent hydrolases"/>
    <property type="match status" value="1"/>
</dbReference>
<feature type="domain" description="Amidohydrolase-related" evidence="6">
    <location>
        <begin position="51"/>
        <end position="372"/>
    </location>
</feature>
<proteinExistence type="inferred from homology"/>
<dbReference type="InterPro" id="IPR011059">
    <property type="entry name" value="Metal-dep_hydrolase_composite"/>
</dbReference>
<dbReference type="CDD" id="cd00854">
    <property type="entry name" value="NagA"/>
    <property type="match status" value="1"/>
</dbReference>
<dbReference type="EC" id="3.5.1.25" evidence="7"/>
<dbReference type="Gene3D" id="3.20.20.140">
    <property type="entry name" value="Metal-dependent hydrolases"/>
    <property type="match status" value="1"/>
</dbReference>
<evidence type="ECO:0000256" key="5">
    <source>
        <dbReference type="PIRNR" id="PIRNR038994"/>
    </source>
</evidence>
<dbReference type="InterPro" id="IPR003764">
    <property type="entry name" value="GlcNAc_6-P_deAcase"/>
</dbReference>
<dbReference type="PIRSF" id="PIRSF038994">
    <property type="entry name" value="NagA"/>
    <property type="match status" value="1"/>
</dbReference>
<reference evidence="7 8" key="1">
    <citation type="submission" date="2020-08" db="EMBL/GenBank/DDBJ databases">
        <title>Genomic Encyclopedia of Type Strains, Phase III (KMG-III): the genomes of soil and plant-associated and newly described type strains.</title>
        <authorList>
            <person name="Whitman W."/>
        </authorList>
    </citation>
    <scope>NUCLEOTIDE SEQUENCE [LARGE SCALE GENOMIC DNA]</scope>
    <source>
        <strain evidence="7 8">CECT 7247</strain>
    </source>
</reference>
<protein>
    <submittedName>
        <fullName evidence="7">N-acetylglucosamine-6-phosphate deacetylase</fullName>
        <ecNumber evidence="7">3.5.1.25</ecNumber>
    </submittedName>
</protein>
<evidence type="ECO:0000259" key="6">
    <source>
        <dbReference type="Pfam" id="PF01979"/>
    </source>
</evidence>
<accession>A0ABR6GR60</accession>
<gene>
    <name evidence="7" type="ORF">FHS28_001996</name>
</gene>
<comment type="similarity">
    <text evidence="1 5">Belongs to the metallo-dependent hydrolases superfamily. NagA family.</text>
</comment>
<dbReference type="NCBIfam" id="TIGR00221">
    <property type="entry name" value="nagA"/>
    <property type="match status" value="1"/>
</dbReference>
<dbReference type="Gene3D" id="2.30.40.10">
    <property type="entry name" value="Urease, subunit C, domain 1"/>
    <property type="match status" value="1"/>
</dbReference>
<evidence type="ECO:0000313" key="8">
    <source>
        <dbReference type="Proteomes" id="UP000574369"/>
    </source>
</evidence>
<dbReference type="GO" id="GO:0008448">
    <property type="term" value="F:N-acetylglucosamine-6-phosphate deacetylase activity"/>
    <property type="evidence" value="ECO:0007669"/>
    <property type="project" value="UniProtKB-EC"/>
</dbReference>
<dbReference type="InterPro" id="IPR032466">
    <property type="entry name" value="Metal_Hydrolase"/>
</dbReference>
<organism evidence="7 8">
    <name type="scientific">Roseateles terrae</name>
    <dbReference type="NCBI Taxonomy" id="431060"/>
    <lineage>
        <taxon>Bacteria</taxon>
        <taxon>Pseudomonadati</taxon>
        <taxon>Pseudomonadota</taxon>
        <taxon>Betaproteobacteria</taxon>
        <taxon>Burkholderiales</taxon>
        <taxon>Sphaerotilaceae</taxon>
        <taxon>Roseateles</taxon>
    </lineage>
</organism>
<dbReference type="PANTHER" id="PTHR11113">
    <property type="entry name" value="N-ACETYLGLUCOSAMINE-6-PHOSPHATE DEACETYLASE"/>
    <property type="match status" value="1"/>
</dbReference>
<evidence type="ECO:0000256" key="3">
    <source>
        <dbReference type="ARBA" id="ARBA00022801"/>
    </source>
</evidence>
<evidence type="ECO:0000256" key="4">
    <source>
        <dbReference type="ARBA" id="ARBA00023277"/>
    </source>
</evidence>
<keyword evidence="2" id="KW-0479">Metal-binding</keyword>
<dbReference type="PANTHER" id="PTHR11113:SF14">
    <property type="entry name" value="N-ACETYLGLUCOSAMINE-6-PHOSPHATE DEACETYLASE"/>
    <property type="match status" value="1"/>
</dbReference>
<dbReference type="SUPFAM" id="SSF51338">
    <property type="entry name" value="Composite domain of metallo-dependent hydrolases"/>
    <property type="match status" value="1"/>
</dbReference>
<sequence length="379" mass="40133">MTDAQHIDGFILTPAGFIRGVLEHQEGRIRRIDGTPVFEEEVRHGAQDLPLVLPGFVDLHVHGGGGHDTMEGGAAVAEMARLHARHGTTSLLATTMTAPMDEIRAAMKALSGLCADRGTGMARVLGVHLEGPYINPGKLGAQPDFARAAAMDEVRALHAIAPIRLVTLAPEVPGHLELVTQLREAGFQVQIGHTLGTYEDGVAALARGAGGFTHLFNAMSGLHHREPGMVGAALAHAHYAEVIPDLLHVHPGAIRAALRCIPGLFCVTDSTAAAGMPDGEYRLGRHRVTKCLGGVRLPDGTLAGSTLTMDQALRNLVQRLGLGIEDASRRVSTHAADFLGLENRGRLTPGAWADMVVLDRGLQLQRVVVEGESIDLANA</sequence>
<evidence type="ECO:0000256" key="2">
    <source>
        <dbReference type="ARBA" id="ARBA00022723"/>
    </source>
</evidence>
<dbReference type="RefSeq" id="WP_088453073.1">
    <property type="nucleotide sequence ID" value="NZ_JACHXO010000003.1"/>
</dbReference>